<dbReference type="RefSeq" id="WP_308483144.1">
    <property type="nucleotide sequence ID" value="NZ_BLVP01000002.1"/>
</dbReference>
<dbReference type="InterPro" id="IPR011538">
    <property type="entry name" value="Nuo51_FMN-bd"/>
</dbReference>
<dbReference type="InterPro" id="IPR037225">
    <property type="entry name" value="Nuo51_FMN-bd_sf"/>
</dbReference>
<dbReference type="Pfam" id="PF12838">
    <property type="entry name" value="Fer4_7"/>
    <property type="match status" value="1"/>
</dbReference>
<gene>
    <name evidence="7" type="ORF">DSM19430T_07810</name>
</gene>
<comment type="similarity">
    <text evidence="1">Belongs to the complex I 51 kDa subunit family.</text>
</comment>
<dbReference type="Gene3D" id="3.40.30.10">
    <property type="entry name" value="Glutaredoxin"/>
    <property type="match status" value="1"/>
</dbReference>
<dbReference type="InterPro" id="IPR036249">
    <property type="entry name" value="Thioredoxin-like_sf"/>
</dbReference>
<reference evidence="7 8" key="1">
    <citation type="submission" date="2020-05" db="EMBL/GenBank/DDBJ databases">
        <title>Draft genome sequence of Desulfovibrio psychrotolerans JS1T.</title>
        <authorList>
            <person name="Ueno A."/>
            <person name="Tamazawa S."/>
            <person name="Tamamura S."/>
            <person name="Murakami T."/>
            <person name="Kiyama T."/>
            <person name="Inomata H."/>
            <person name="Amano Y."/>
            <person name="Miyakawa K."/>
            <person name="Tamaki H."/>
            <person name="Naganuma T."/>
            <person name="Kaneko K."/>
        </authorList>
    </citation>
    <scope>NUCLEOTIDE SEQUENCE [LARGE SCALE GENOMIC DNA]</scope>
    <source>
        <strain evidence="7 8">JS1</strain>
    </source>
</reference>
<dbReference type="Gene3D" id="3.30.70.20">
    <property type="match status" value="1"/>
</dbReference>
<dbReference type="Gene3D" id="3.10.20.600">
    <property type="match status" value="1"/>
</dbReference>
<dbReference type="FunFam" id="3.40.50.11540:FF:000001">
    <property type="entry name" value="NADH dehydrogenase [ubiquinone] flavoprotein 1, mitochondrial"/>
    <property type="match status" value="1"/>
</dbReference>
<keyword evidence="5" id="KW-0411">Iron-sulfur</keyword>
<dbReference type="SUPFAM" id="SSF142019">
    <property type="entry name" value="Nqo1 FMN-binding domain-like"/>
    <property type="match status" value="1"/>
</dbReference>
<dbReference type="Gene3D" id="1.20.1440.230">
    <property type="entry name" value="NADH-ubiquinone oxidoreductase 51kDa subunit, iron-sulphur binding domain"/>
    <property type="match status" value="1"/>
</dbReference>
<dbReference type="PROSITE" id="PS51379">
    <property type="entry name" value="4FE4S_FER_2"/>
    <property type="match status" value="2"/>
</dbReference>
<evidence type="ECO:0000256" key="4">
    <source>
        <dbReference type="ARBA" id="ARBA00023004"/>
    </source>
</evidence>
<dbReference type="GO" id="GO:0046872">
    <property type="term" value="F:metal ion binding"/>
    <property type="evidence" value="ECO:0007669"/>
    <property type="project" value="UniProtKB-KW"/>
</dbReference>
<dbReference type="Pfam" id="PF01257">
    <property type="entry name" value="2Fe-2S_thioredx"/>
    <property type="match status" value="1"/>
</dbReference>
<keyword evidence="4" id="KW-0408">Iron</keyword>
<dbReference type="GO" id="GO:0008137">
    <property type="term" value="F:NADH dehydrogenase (ubiquinone) activity"/>
    <property type="evidence" value="ECO:0007669"/>
    <property type="project" value="InterPro"/>
</dbReference>
<evidence type="ECO:0000259" key="6">
    <source>
        <dbReference type="PROSITE" id="PS51379"/>
    </source>
</evidence>
<evidence type="ECO:0000256" key="3">
    <source>
        <dbReference type="ARBA" id="ARBA00022723"/>
    </source>
</evidence>
<dbReference type="SUPFAM" id="SSF54862">
    <property type="entry name" value="4Fe-4S ferredoxins"/>
    <property type="match status" value="1"/>
</dbReference>
<organism evidence="7 8">
    <name type="scientific">Desulfovibrio psychrotolerans</name>
    <dbReference type="NCBI Taxonomy" id="415242"/>
    <lineage>
        <taxon>Bacteria</taxon>
        <taxon>Pseudomonadati</taxon>
        <taxon>Thermodesulfobacteriota</taxon>
        <taxon>Desulfovibrionia</taxon>
        <taxon>Desulfovibrionales</taxon>
        <taxon>Desulfovibrionaceae</taxon>
        <taxon>Desulfovibrio</taxon>
    </lineage>
</organism>
<dbReference type="PANTHER" id="PTHR43578">
    <property type="entry name" value="NADH-QUINONE OXIDOREDUCTASE SUBUNIT F"/>
    <property type="match status" value="1"/>
</dbReference>
<dbReference type="EMBL" id="BLVP01000002">
    <property type="protein sequence ID" value="GFM36097.1"/>
    <property type="molecule type" value="Genomic_DNA"/>
</dbReference>
<keyword evidence="3" id="KW-0479">Metal-binding</keyword>
<evidence type="ECO:0000256" key="2">
    <source>
        <dbReference type="ARBA" id="ARBA00022485"/>
    </source>
</evidence>
<dbReference type="SUPFAM" id="SSF140490">
    <property type="entry name" value="Nqo1C-terminal domain-like"/>
    <property type="match status" value="1"/>
</dbReference>
<dbReference type="GO" id="GO:0051539">
    <property type="term" value="F:4 iron, 4 sulfur cluster binding"/>
    <property type="evidence" value="ECO:0007669"/>
    <property type="project" value="UniProtKB-KW"/>
</dbReference>
<name>A0A7J0BQU5_9BACT</name>
<dbReference type="Pfam" id="PF10589">
    <property type="entry name" value="NADH_4Fe-4S"/>
    <property type="match status" value="1"/>
</dbReference>
<feature type="domain" description="4Fe-4S ferredoxin-type" evidence="6">
    <location>
        <begin position="581"/>
        <end position="610"/>
    </location>
</feature>
<evidence type="ECO:0000256" key="5">
    <source>
        <dbReference type="ARBA" id="ARBA00023014"/>
    </source>
</evidence>
<dbReference type="CDD" id="cd02980">
    <property type="entry name" value="TRX_Fd_family"/>
    <property type="match status" value="1"/>
</dbReference>
<accession>A0A7J0BQU5</accession>
<dbReference type="InterPro" id="IPR037207">
    <property type="entry name" value="Nuop51_4Fe4S-bd_sf"/>
</dbReference>
<dbReference type="Proteomes" id="UP000503820">
    <property type="component" value="Unassembled WGS sequence"/>
</dbReference>
<dbReference type="SUPFAM" id="SSF142984">
    <property type="entry name" value="Nqo1 middle domain-like"/>
    <property type="match status" value="1"/>
</dbReference>
<protein>
    <submittedName>
        <fullName evidence="7">NADH-quinone oxidoreductase subunit F</fullName>
    </submittedName>
</protein>
<dbReference type="FunFam" id="1.20.1440.230:FF:000001">
    <property type="entry name" value="Mitochondrial NADH dehydrogenase flavoprotein 1"/>
    <property type="match status" value="1"/>
</dbReference>
<dbReference type="SUPFAM" id="SSF52833">
    <property type="entry name" value="Thioredoxin-like"/>
    <property type="match status" value="1"/>
</dbReference>
<dbReference type="Gene3D" id="3.40.50.11540">
    <property type="entry name" value="NADH-ubiquinone oxidoreductase 51kDa subunit"/>
    <property type="match status" value="1"/>
</dbReference>
<dbReference type="AlphaFoldDB" id="A0A7J0BQU5"/>
<evidence type="ECO:0000313" key="7">
    <source>
        <dbReference type="EMBL" id="GFM36097.1"/>
    </source>
</evidence>
<dbReference type="Gene3D" id="6.10.250.1450">
    <property type="match status" value="1"/>
</dbReference>
<proteinExistence type="inferred from homology"/>
<feature type="domain" description="4Fe-4S ferredoxin-type" evidence="6">
    <location>
        <begin position="611"/>
        <end position="636"/>
    </location>
</feature>
<dbReference type="InterPro" id="IPR001949">
    <property type="entry name" value="NADH-UbQ_OxRdtase_51kDa_CS"/>
</dbReference>
<evidence type="ECO:0000256" key="1">
    <source>
        <dbReference type="ARBA" id="ARBA00007523"/>
    </source>
</evidence>
<dbReference type="Pfam" id="PF01512">
    <property type="entry name" value="Complex1_51K"/>
    <property type="match status" value="1"/>
</dbReference>
<dbReference type="InterPro" id="IPR019575">
    <property type="entry name" value="Nuop51_4Fe4S-bd"/>
</dbReference>
<evidence type="ECO:0000313" key="8">
    <source>
        <dbReference type="Proteomes" id="UP000503820"/>
    </source>
</evidence>
<keyword evidence="2" id="KW-0004">4Fe-4S</keyword>
<keyword evidence="8" id="KW-1185">Reference proteome</keyword>
<comment type="caution">
    <text evidence="7">The sequence shown here is derived from an EMBL/GenBank/DDBJ whole genome shotgun (WGS) entry which is preliminary data.</text>
</comment>
<dbReference type="NCBIfam" id="NF010120">
    <property type="entry name" value="PRK13596.1"/>
    <property type="match status" value="1"/>
</dbReference>
<dbReference type="PROSITE" id="PS00645">
    <property type="entry name" value="COMPLEX1_51K_2"/>
    <property type="match status" value="1"/>
</dbReference>
<dbReference type="GO" id="GO:0010181">
    <property type="term" value="F:FMN binding"/>
    <property type="evidence" value="ECO:0007669"/>
    <property type="project" value="InterPro"/>
</dbReference>
<dbReference type="PANTHER" id="PTHR43578:SF3">
    <property type="entry name" value="NADH-QUINONE OXIDOREDUCTASE SUBUNIT F"/>
    <property type="match status" value="1"/>
</dbReference>
<dbReference type="SMART" id="SM00928">
    <property type="entry name" value="NADH_4Fe-4S"/>
    <property type="match status" value="1"/>
</dbReference>
<sequence>MNDHRPPEAPGCTTPTDMPPGTGCLSVDDLHVLRAAYEARLNAPGVRHVFICGGTGCHATGSIAVKERLVAEIAARGLQERVRVVETGCNGFCALGPLLLVHPDNVFYQKLGADDMPELVEEQLVHGRQVERLLYRDPQSRTPIPLFADIPFFARQMPWTLRNKGLINPESIEDAIGRGGYLGTAKALLDMTPQDIVEQMKISGLRGRGGAGFPTGMKWEFAMRSPGGVKYVLCNADEGDPGAFMDRSILEADPHAVLEGMIIAARAINAHRGYIYCRSEYPLAVRRVQMAIEQARARGLLGGNILGSGFAFDVDIYQGAGAFVCGEETALMRSIEGRRGMPRPRPPFPAHRGLWEKPTILNNVETLANVAQIMLNGGAWYASVGTERSKGTKVFALSGDVCNIGLVEVPMGTPLRTIVYDIGGGIPGKRRLKAVQLGGPSGGCIPESQLDVVVDYEEIAKVGAIMGSGGAIVMDDRTCMVDMARFFLEFIQDESCGKCTPCREGTRRMLEILENICAGRGRSGDVELLEELAAVITDSALCGLGQTAGNPVLSALRYFRDEFEAHIEHRTCPARRCAALLDFAVDPGRCKRCGKCFHTCPANAVRWKKKEVATIDRDLCVRCMSCYGACAFDAID</sequence>
<dbReference type="InterPro" id="IPR017896">
    <property type="entry name" value="4Fe4S_Fe-S-bd"/>
</dbReference>